<evidence type="ECO:0000313" key="11">
    <source>
        <dbReference type="EMBL" id="MBE7939262.1"/>
    </source>
</evidence>
<feature type="signal peptide" evidence="9">
    <location>
        <begin position="1"/>
        <end position="18"/>
    </location>
</feature>
<keyword evidence="5" id="KW-0574">Periplasm</keyword>
<evidence type="ECO:0000256" key="4">
    <source>
        <dbReference type="ARBA" id="ARBA00022723"/>
    </source>
</evidence>
<dbReference type="PROSITE" id="PS51007">
    <property type="entry name" value="CYTC"/>
    <property type="match status" value="2"/>
</dbReference>
<dbReference type="InterPro" id="IPR009056">
    <property type="entry name" value="Cyt_c-like_dom"/>
</dbReference>
<comment type="subcellular location">
    <subcellularLocation>
        <location evidence="1">Periplasm</location>
    </subcellularLocation>
</comment>
<dbReference type="PANTHER" id="PTHR33751:SF9">
    <property type="entry name" value="CYTOCHROME C4"/>
    <property type="match status" value="1"/>
</dbReference>
<comment type="caution">
    <text evidence="11">The sequence shown here is derived from an EMBL/GenBank/DDBJ whole genome shotgun (WGS) entry which is preliminary data.</text>
</comment>
<gene>
    <name evidence="11" type="ORF">IM725_01590</name>
</gene>
<feature type="chain" id="PRO_5047366956" evidence="9">
    <location>
        <begin position="19"/>
        <end position="201"/>
    </location>
</feature>
<keyword evidence="12" id="KW-1185">Reference proteome</keyword>
<evidence type="ECO:0000256" key="6">
    <source>
        <dbReference type="ARBA" id="ARBA00022982"/>
    </source>
</evidence>
<reference evidence="11 12" key="1">
    <citation type="submission" date="2020-10" db="EMBL/GenBank/DDBJ databases">
        <title>Draft genome of Ramlibacter aquaticus LMG 30558.</title>
        <authorList>
            <person name="Props R."/>
        </authorList>
    </citation>
    <scope>NUCLEOTIDE SEQUENCE [LARGE SCALE GENOMIC DNA]</scope>
    <source>
        <strain evidence="11 12">LMG 30558</strain>
    </source>
</reference>
<keyword evidence="7 8" id="KW-0408">Iron</keyword>
<proteinExistence type="predicted"/>
<feature type="domain" description="Cytochrome c" evidence="10">
    <location>
        <begin position="21"/>
        <end position="103"/>
    </location>
</feature>
<keyword evidence="2" id="KW-0813">Transport</keyword>
<keyword evidence="6" id="KW-0249">Electron transport</keyword>
<dbReference type="Proteomes" id="UP000715965">
    <property type="component" value="Unassembled WGS sequence"/>
</dbReference>
<protein>
    <submittedName>
        <fullName evidence="11">C-type cytochrome</fullName>
    </submittedName>
</protein>
<evidence type="ECO:0000313" key="12">
    <source>
        <dbReference type="Proteomes" id="UP000715965"/>
    </source>
</evidence>
<dbReference type="InterPro" id="IPR050597">
    <property type="entry name" value="Cytochrome_c_Oxidase_Subunit"/>
</dbReference>
<dbReference type="RefSeq" id="WP_193778812.1">
    <property type="nucleotide sequence ID" value="NZ_JADDOJ010000003.1"/>
</dbReference>
<evidence type="ECO:0000256" key="1">
    <source>
        <dbReference type="ARBA" id="ARBA00004418"/>
    </source>
</evidence>
<name>A0ABR9SB06_9BURK</name>
<dbReference type="EMBL" id="JADDOJ010000003">
    <property type="protein sequence ID" value="MBE7939262.1"/>
    <property type="molecule type" value="Genomic_DNA"/>
</dbReference>
<keyword evidence="9" id="KW-0732">Signal</keyword>
<evidence type="ECO:0000256" key="3">
    <source>
        <dbReference type="ARBA" id="ARBA00022617"/>
    </source>
</evidence>
<evidence type="ECO:0000256" key="9">
    <source>
        <dbReference type="SAM" id="SignalP"/>
    </source>
</evidence>
<dbReference type="PANTHER" id="PTHR33751">
    <property type="entry name" value="CBB3-TYPE CYTOCHROME C OXIDASE SUBUNIT FIXP"/>
    <property type="match status" value="1"/>
</dbReference>
<dbReference type="InterPro" id="IPR024167">
    <property type="entry name" value="Cytochrome_c4-like"/>
</dbReference>
<keyword evidence="4 8" id="KW-0479">Metal-binding</keyword>
<evidence type="ECO:0000259" key="10">
    <source>
        <dbReference type="PROSITE" id="PS51007"/>
    </source>
</evidence>
<dbReference type="Pfam" id="PF00034">
    <property type="entry name" value="Cytochrom_C"/>
    <property type="match status" value="1"/>
</dbReference>
<keyword evidence="3 8" id="KW-0349">Heme</keyword>
<dbReference type="PIRSF" id="PIRSF000005">
    <property type="entry name" value="Cytochrome_c4"/>
    <property type="match status" value="1"/>
</dbReference>
<dbReference type="InterPro" id="IPR036909">
    <property type="entry name" value="Cyt_c-like_dom_sf"/>
</dbReference>
<accession>A0ABR9SB06</accession>
<feature type="domain" description="Cytochrome c" evidence="10">
    <location>
        <begin position="109"/>
        <end position="198"/>
    </location>
</feature>
<evidence type="ECO:0000256" key="7">
    <source>
        <dbReference type="ARBA" id="ARBA00023004"/>
    </source>
</evidence>
<organism evidence="11 12">
    <name type="scientific">Ramlibacter aquaticus</name>
    <dbReference type="NCBI Taxonomy" id="2780094"/>
    <lineage>
        <taxon>Bacteria</taxon>
        <taxon>Pseudomonadati</taxon>
        <taxon>Pseudomonadota</taxon>
        <taxon>Betaproteobacteria</taxon>
        <taxon>Burkholderiales</taxon>
        <taxon>Comamonadaceae</taxon>
        <taxon>Ramlibacter</taxon>
    </lineage>
</organism>
<sequence length="201" mass="20846">MRQSLRALALALATTALAGGALPAAAQQAVPAAVQACVACHGAEGISQMPGVPSLAGQPEGFLQWQLVFFRNGVRHNPVMEPIAGALKDDDIRVAAGFFAKKPPAPLSSAAVDGDAVYQAGLKLVRANRCAACHKDDFSGGQAAGRLAGQREEYLLKALRDYKAGARTGGGVAQMADVVYPLGDEDLKTLAHTMALWRPGS</sequence>
<dbReference type="Gene3D" id="1.10.760.10">
    <property type="entry name" value="Cytochrome c-like domain"/>
    <property type="match status" value="2"/>
</dbReference>
<evidence type="ECO:0000256" key="5">
    <source>
        <dbReference type="ARBA" id="ARBA00022764"/>
    </source>
</evidence>
<dbReference type="SUPFAM" id="SSF46626">
    <property type="entry name" value="Cytochrome c"/>
    <property type="match status" value="2"/>
</dbReference>
<evidence type="ECO:0000256" key="2">
    <source>
        <dbReference type="ARBA" id="ARBA00022448"/>
    </source>
</evidence>
<evidence type="ECO:0000256" key="8">
    <source>
        <dbReference type="PROSITE-ProRule" id="PRU00433"/>
    </source>
</evidence>